<dbReference type="PANTHER" id="PTHR10166:SF37">
    <property type="entry name" value="STOLID, ISOFORM H"/>
    <property type="match status" value="1"/>
</dbReference>
<sequence>MRPLIKTLLLICVPGLATAITPAQQKALNSYVEYANHSAGEVTRVVQSLIGYYPSLAKPTGWSAPRYTCPVQLEDYYLKNALTLSATLGSQAAPLNARLNDLRGAAEKIDAQCKALDTYHKLEDYKQDNYAKARDVVTTVQGLLRDYKEKQAALQAALEVAYKKLVPATGPYRQADDKLRAALAQERALLDAWTFNLQQETHTGWPVQPLQQSVLTTMTLVEDLKKTTTGLKYPASFSWSNLIESWNTILDVKRRGWDEYNFDAQKSDAHSNKVYADLINYYNGTLVSGYNSLLDYVAADGYRGLKAFAYFPLYDIRTRAIPPAVVLKPFQEAPVPPLVITPSTTPMSRSVYTSLDRYIDYINETWHQTRYMQMVLTNLSSSADYYRKLESFERHGAMNFNYSDFTVPLSAHQQAITASKSLPPAVAATLNAEATQILTILQEMDALAAALQIEVQEKRYEKDRLARMTEMLDREKELMKVWDEKKEKLYTDVRQTFNAWPATNKAASWYIAGKALEDLADLDRDALFQAKQHYDNETPVTISTTAIDASLRNVIAREYENMKGIEKIGRSNGNCPYTPYEDLPESSRKLSEELRKLSPAVDARREHPYYYMVYHYNDVVDDYNKFCALSHEVLLLKKVKQPQLFLPRYAGQPLPEKRPARQAATKVPASDPPAKTSEQNPPGVTPGVGQNTHTVQHDTIYIERRDTVYLSDAGEDVRSMEGYATNHLVLLLDVSGSMNQPGKLPLLKKSVLDLLSMMRTEDQVTIIAFSGKPKTLLTAASFKEEEKIRRAIDDLQSSGKTDGNAGLRLAYKLADQHYIRGGNNRILLATDGEFSVDSDVSGLIDKFSREDIFLSIFNFGKGMGASQSLEKLAASGKGNYAAISPQNVDLKLIREVKAKKKK</sequence>
<evidence type="ECO:0000313" key="5">
    <source>
        <dbReference type="Proteomes" id="UP001319180"/>
    </source>
</evidence>
<dbReference type="InterPro" id="IPR036465">
    <property type="entry name" value="vWFA_dom_sf"/>
</dbReference>
<protein>
    <submittedName>
        <fullName evidence="4">VWA domain-containing protein</fullName>
    </submittedName>
</protein>
<organism evidence="4 5">
    <name type="scientific">Dawidia soli</name>
    <dbReference type="NCBI Taxonomy" id="2782352"/>
    <lineage>
        <taxon>Bacteria</taxon>
        <taxon>Pseudomonadati</taxon>
        <taxon>Bacteroidota</taxon>
        <taxon>Cytophagia</taxon>
        <taxon>Cytophagales</taxon>
        <taxon>Chryseotaleaceae</taxon>
        <taxon>Dawidia</taxon>
    </lineage>
</organism>
<feature type="chain" id="PRO_5042914845" evidence="2">
    <location>
        <begin position="20"/>
        <end position="902"/>
    </location>
</feature>
<dbReference type="SUPFAM" id="SSF53300">
    <property type="entry name" value="vWA-like"/>
    <property type="match status" value="1"/>
</dbReference>
<dbReference type="Gene3D" id="3.40.50.410">
    <property type="entry name" value="von Willebrand factor, type A domain"/>
    <property type="match status" value="1"/>
</dbReference>
<dbReference type="PANTHER" id="PTHR10166">
    <property type="entry name" value="VOLTAGE-DEPENDENT CALCIUM CHANNEL SUBUNIT ALPHA-2/DELTA-RELATED"/>
    <property type="match status" value="1"/>
</dbReference>
<dbReference type="SMART" id="SM00327">
    <property type="entry name" value="VWA"/>
    <property type="match status" value="1"/>
</dbReference>
<evidence type="ECO:0000256" key="2">
    <source>
        <dbReference type="SAM" id="SignalP"/>
    </source>
</evidence>
<dbReference type="InterPro" id="IPR051173">
    <property type="entry name" value="Ca_channel_alpha-2/delta"/>
</dbReference>
<keyword evidence="2" id="KW-0732">Signal</keyword>
<gene>
    <name evidence="4" type="ORF">KK078_12965</name>
</gene>
<evidence type="ECO:0000256" key="1">
    <source>
        <dbReference type="SAM" id="MobiDB-lite"/>
    </source>
</evidence>
<dbReference type="RefSeq" id="WP_254090706.1">
    <property type="nucleotide sequence ID" value="NZ_JAHESC010000017.1"/>
</dbReference>
<dbReference type="Proteomes" id="UP001319180">
    <property type="component" value="Unassembled WGS sequence"/>
</dbReference>
<dbReference type="InterPro" id="IPR002035">
    <property type="entry name" value="VWF_A"/>
</dbReference>
<dbReference type="AlphaFoldDB" id="A0AAP2D8X2"/>
<feature type="signal peptide" evidence="2">
    <location>
        <begin position="1"/>
        <end position="19"/>
    </location>
</feature>
<reference evidence="4 5" key="1">
    <citation type="submission" date="2021-05" db="EMBL/GenBank/DDBJ databases">
        <title>A Polyphasic approach of four new species of the genus Ohtaekwangia: Ohtaekwangia histidinii sp. nov., Ohtaekwangia cretensis sp. nov., Ohtaekwangia indiensis sp. nov., Ohtaekwangia reichenbachii sp. nov. from diverse environment.</title>
        <authorList>
            <person name="Octaviana S."/>
        </authorList>
    </citation>
    <scope>NUCLEOTIDE SEQUENCE [LARGE SCALE GENOMIC DNA]</scope>
    <source>
        <strain evidence="4 5">PWU37</strain>
    </source>
</reference>
<proteinExistence type="predicted"/>
<feature type="domain" description="VWFA" evidence="3">
    <location>
        <begin position="727"/>
        <end position="900"/>
    </location>
</feature>
<feature type="compositionally biased region" description="Polar residues" evidence="1">
    <location>
        <begin position="676"/>
        <end position="694"/>
    </location>
</feature>
<dbReference type="Pfam" id="PF13519">
    <property type="entry name" value="VWA_2"/>
    <property type="match status" value="1"/>
</dbReference>
<name>A0AAP2D8X2_9BACT</name>
<evidence type="ECO:0000259" key="3">
    <source>
        <dbReference type="PROSITE" id="PS50234"/>
    </source>
</evidence>
<evidence type="ECO:0000313" key="4">
    <source>
        <dbReference type="EMBL" id="MBT1687474.1"/>
    </source>
</evidence>
<dbReference type="PROSITE" id="PS50234">
    <property type="entry name" value="VWFA"/>
    <property type="match status" value="1"/>
</dbReference>
<accession>A0AAP2D8X2</accession>
<keyword evidence="5" id="KW-1185">Reference proteome</keyword>
<feature type="region of interest" description="Disordered" evidence="1">
    <location>
        <begin position="650"/>
        <end position="697"/>
    </location>
</feature>
<dbReference type="EMBL" id="JAHESC010000017">
    <property type="protein sequence ID" value="MBT1687474.1"/>
    <property type="molecule type" value="Genomic_DNA"/>
</dbReference>
<comment type="caution">
    <text evidence="4">The sequence shown here is derived from an EMBL/GenBank/DDBJ whole genome shotgun (WGS) entry which is preliminary data.</text>
</comment>